<dbReference type="EMBL" id="LBSA01000023">
    <property type="protein sequence ID" value="KKQ08505.1"/>
    <property type="molecule type" value="Genomic_DNA"/>
</dbReference>
<reference evidence="2 3" key="1">
    <citation type="journal article" date="2015" name="Nature">
        <title>rRNA introns, odd ribosomes, and small enigmatic genomes across a large radiation of phyla.</title>
        <authorList>
            <person name="Brown C.T."/>
            <person name="Hug L.A."/>
            <person name="Thomas B.C."/>
            <person name="Sharon I."/>
            <person name="Castelle C.J."/>
            <person name="Singh A."/>
            <person name="Wilkins M.J."/>
            <person name="Williams K.H."/>
            <person name="Banfield J.F."/>
        </authorList>
    </citation>
    <scope>NUCLEOTIDE SEQUENCE [LARGE SCALE GENOMIC DNA]</scope>
</reference>
<gene>
    <name evidence="2" type="ORF">US19_C0023G0006</name>
</gene>
<dbReference type="AlphaFoldDB" id="A0A0G0F4S5"/>
<keyword evidence="1" id="KW-1133">Transmembrane helix</keyword>
<evidence type="ECO:0000256" key="1">
    <source>
        <dbReference type="SAM" id="Phobius"/>
    </source>
</evidence>
<keyword evidence="1" id="KW-0812">Transmembrane</keyword>
<name>A0A0G0F4S5_9BACT</name>
<comment type="caution">
    <text evidence="2">The sequence shown here is derived from an EMBL/GenBank/DDBJ whole genome shotgun (WGS) entry which is preliminary data.</text>
</comment>
<sequence>MKDGGSVDKLMPNNMKLPLIALVILILVVVILFIRSVFFKEAIVPSPSPFIPQVSISPRPFSSAQIDNFQNDYERITQRDSLSQANIRVRRTLIQSLGDKSGVLQNNENYMIEYLKTPDYFMVEIKKREIEAIKQEVLNWFISQGLDTEGFCNLPVVFYLSTELNEQLRNEGVEFNPIPVGCGN</sequence>
<evidence type="ECO:0000313" key="3">
    <source>
        <dbReference type="Proteomes" id="UP000034492"/>
    </source>
</evidence>
<evidence type="ECO:0000313" key="2">
    <source>
        <dbReference type="EMBL" id="KKQ08505.1"/>
    </source>
</evidence>
<organism evidence="2 3">
    <name type="scientific">Candidatus Daviesbacteria bacterium GW2011_GWB1_36_5</name>
    <dbReference type="NCBI Taxonomy" id="1618426"/>
    <lineage>
        <taxon>Bacteria</taxon>
        <taxon>Candidatus Daviesiibacteriota</taxon>
    </lineage>
</organism>
<feature type="transmembrane region" description="Helical" evidence="1">
    <location>
        <begin position="20"/>
        <end position="38"/>
    </location>
</feature>
<keyword evidence="1" id="KW-0472">Membrane</keyword>
<dbReference type="Proteomes" id="UP000034492">
    <property type="component" value="Unassembled WGS sequence"/>
</dbReference>
<proteinExistence type="predicted"/>
<accession>A0A0G0F4S5</accession>
<protein>
    <submittedName>
        <fullName evidence="2">Uncharacterized protein</fullName>
    </submittedName>
</protein>